<dbReference type="EMBL" id="GEDC01015491">
    <property type="protein sequence ID" value="JAS21807.1"/>
    <property type="molecule type" value="Transcribed_RNA"/>
</dbReference>
<proteinExistence type="predicted"/>
<keyword evidence="1" id="KW-0732">Signal</keyword>
<name>A0A1B6D7Y8_9HEMI</name>
<protein>
    <recommendedName>
        <fullName evidence="3">Attacin C-terminal domain-containing protein</fullName>
    </recommendedName>
</protein>
<feature type="signal peptide" evidence="1">
    <location>
        <begin position="1"/>
        <end position="31"/>
    </location>
</feature>
<evidence type="ECO:0000256" key="1">
    <source>
        <dbReference type="SAM" id="SignalP"/>
    </source>
</evidence>
<evidence type="ECO:0000313" key="2">
    <source>
        <dbReference type="EMBL" id="JAS21807.1"/>
    </source>
</evidence>
<accession>A0A1B6D7Y8</accession>
<feature type="non-terminal residue" evidence="2">
    <location>
        <position position="1"/>
    </location>
</feature>
<dbReference type="AlphaFoldDB" id="A0A1B6D7Y8"/>
<sequence>LRRYLGATQGTKMKSVAVCLVLCASLNLCSSYDFSFASLQRNDPGFLNKIYTPRPFAGPDMSFNPLRPPQPVQDDLKLWPSKQNPLFSSVGQGSLPNEQGHYKLSVDQGPGRGLVVEGELSKNIYKSPQGVTGEVHVNHQRVVGGDFNGAKRSEVGVSVQAPLW</sequence>
<gene>
    <name evidence="2" type="ORF">g.2815</name>
</gene>
<organism evidence="2">
    <name type="scientific">Clastoptera arizonana</name>
    <name type="common">Arizona spittle bug</name>
    <dbReference type="NCBI Taxonomy" id="38151"/>
    <lineage>
        <taxon>Eukaryota</taxon>
        <taxon>Metazoa</taxon>
        <taxon>Ecdysozoa</taxon>
        <taxon>Arthropoda</taxon>
        <taxon>Hexapoda</taxon>
        <taxon>Insecta</taxon>
        <taxon>Pterygota</taxon>
        <taxon>Neoptera</taxon>
        <taxon>Paraneoptera</taxon>
        <taxon>Hemiptera</taxon>
        <taxon>Auchenorrhyncha</taxon>
        <taxon>Cercopoidea</taxon>
        <taxon>Clastopteridae</taxon>
        <taxon>Clastoptera</taxon>
    </lineage>
</organism>
<reference evidence="2" key="1">
    <citation type="submission" date="2015-12" db="EMBL/GenBank/DDBJ databases">
        <title>De novo transcriptome assembly of four potential Pierce s Disease insect vectors from Arizona vineyards.</title>
        <authorList>
            <person name="Tassone E.E."/>
        </authorList>
    </citation>
    <scope>NUCLEOTIDE SEQUENCE</scope>
</reference>
<feature type="chain" id="PRO_5008581022" description="Attacin C-terminal domain-containing protein" evidence="1">
    <location>
        <begin position="32"/>
        <end position="164"/>
    </location>
</feature>
<evidence type="ECO:0008006" key="3">
    <source>
        <dbReference type="Google" id="ProtNLM"/>
    </source>
</evidence>